<sequence>MSSRDLSAAEIVERIWARDPMLWTGHDEARWLGWLDEPKRGEQEIETLASFTDGLAGLVDHVVLLGMGGSSLAPEVLRVAFDASHFHVLDTTHPRAINALEARIDPARTLFVVASKSGSTLETRAHAEYFWSRAPHGDHWIAITDPGSDLERLAHERSFRAVFSGEPTVGGRYSALSPFGLVPAALMGVDLTRLLARAREMSDAARGTVGNPALDLGLALGEGWREGRDKVCIDPVPGAFGLWVEQLIAESTGKLNKGLIPAPGVAGVGADRQRHAVALADPYELGQEFFKWEFATAVAGAILGINPFDQPDVQASKDRTNEVLKAGDAALESEGSIEELMAQARPGDYIVLQAFVDASESVTERLWVTAQSLERSTGCVATVGIGPRYLHSTGQLHKGGPNTGLFLQVVDDVGEELPIPGMPFGFGRLIRAQAAGDFASLKERGRRVARVRLEDLKEVT</sequence>
<dbReference type="GO" id="GO:0006096">
    <property type="term" value="P:glycolytic process"/>
    <property type="evidence" value="ECO:0007669"/>
    <property type="project" value="UniProtKB-KW"/>
</dbReference>
<dbReference type="PRINTS" id="PR00662">
    <property type="entry name" value="G6PISOMERASE"/>
</dbReference>
<organism evidence="4">
    <name type="scientific">freshwater metagenome</name>
    <dbReference type="NCBI Taxonomy" id="449393"/>
    <lineage>
        <taxon>unclassified sequences</taxon>
        <taxon>metagenomes</taxon>
        <taxon>ecological metagenomes</taxon>
    </lineage>
</organism>
<dbReference type="PANTHER" id="PTHR11469:SF1">
    <property type="entry name" value="GLUCOSE-6-PHOSPHATE ISOMERASE"/>
    <property type="match status" value="1"/>
</dbReference>
<evidence type="ECO:0000256" key="3">
    <source>
        <dbReference type="ARBA" id="ARBA00023235"/>
    </source>
</evidence>
<keyword evidence="3" id="KW-0413">Isomerase</keyword>
<protein>
    <submittedName>
        <fullName evidence="4">Unannotated protein</fullName>
    </submittedName>
</protein>
<accession>A0A6J6NF25</accession>
<evidence type="ECO:0000256" key="2">
    <source>
        <dbReference type="ARBA" id="ARBA00023152"/>
    </source>
</evidence>
<dbReference type="SUPFAM" id="SSF53697">
    <property type="entry name" value="SIS domain"/>
    <property type="match status" value="1"/>
</dbReference>
<dbReference type="InterPro" id="IPR046348">
    <property type="entry name" value="SIS_dom_sf"/>
</dbReference>
<dbReference type="AlphaFoldDB" id="A0A6J6NF25"/>
<dbReference type="Pfam" id="PF00342">
    <property type="entry name" value="PGI"/>
    <property type="match status" value="1"/>
</dbReference>
<dbReference type="GO" id="GO:0006094">
    <property type="term" value="P:gluconeogenesis"/>
    <property type="evidence" value="ECO:0007669"/>
    <property type="project" value="UniProtKB-KW"/>
</dbReference>
<evidence type="ECO:0000313" key="4">
    <source>
        <dbReference type="EMBL" id="CAB4684879.1"/>
    </source>
</evidence>
<dbReference type="InterPro" id="IPR001672">
    <property type="entry name" value="G6P_Isomerase"/>
</dbReference>
<reference evidence="4" key="1">
    <citation type="submission" date="2020-05" db="EMBL/GenBank/DDBJ databases">
        <authorList>
            <person name="Chiriac C."/>
            <person name="Salcher M."/>
            <person name="Ghai R."/>
            <person name="Kavagutti S V."/>
        </authorList>
    </citation>
    <scope>NUCLEOTIDE SEQUENCE</scope>
</reference>
<dbReference type="GO" id="GO:0004347">
    <property type="term" value="F:glucose-6-phosphate isomerase activity"/>
    <property type="evidence" value="ECO:0007669"/>
    <property type="project" value="InterPro"/>
</dbReference>
<keyword evidence="2" id="KW-0324">Glycolysis</keyword>
<name>A0A6J6NF25_9ZZZZ</name>
<dbReference type="EMBL" id="CAEZXP010000001">
    <property type="protein sequence ID" value="CAB4684879.1"/>
    <property type="molecule type" value="Genomic_DNA"/>
</dbReference>
<evidence type="ECO:0000256" key="1">
    <source>
        <dbReference type="ARBA" id="ARBA00022432"/>
    </source>
</evidence>
<dbReference type="GO" id="GO:0048029">
    <property type="term" value="F:monosaccharide binding"/>
    <property type="evidence" value="ECO:0007669"/>
    <property type="project" value="TreeGrafter"/>
</dbReference>
<dbReference type="Gene3D" id="3.40.50.10490">
    <property type="entry name" value="Glucose-6-phosphate isomerase like protein, domain 1"/>
    <property type="match status" value="2"/>
</dbReference>
<dbReference type="GO" id="GO:0051156">
    <property type="term" value="P:glucose 6-phosphate metabolic process"/>
    <property type="evidence" value="ECO:0007669"/>
    <property type="project" value="TreeGrafter"/>
</dbReference>
<gene>
    <name evidence="4" type="ORF">UFOPK2399_00207</name>
</gene>
<keyword evidence="1" id="KW-0312">Gluconeogenesis</keyword>
<dbReference type="GO" id="GO:0005829">
    <property type="term" value="C:cytosol"/>
    <property type="evidence" value="ECO:0007669"/>
    <property type="project" value="TreeGrafter"/>
</dbReference>
<dbReference type="PROSITE" id="PS51463">
    <property type="entry name" value="P_GLUCOSE_ISOMERASE_3"/>
    <property type="match status" value="2"/>
</dbReference>
<proteinExistence type="predicted"/>
<dbReference type="GO" id="GO:0097367">
    <property type="term" value="F:carbohydrate derivative binding"/>
    <property type="evidence" value="ECO:0007669"/>
    <property type="project" value="InterPro"/>
</dbReference>
<dbReference type="PANTHER" id="PTHR11469">
    <property type="entry name" value="GLUCOSE-6-PHOSPHATE ISOMERASE"/>
    <property type="match status" value="1"/>
</dbReference>